<dbReference type="Proteomes" id="UP000031443">
    <property type="component" value="Unassembled WGS sequence"/>
</dbReference>
<accession>M7AH72</accession>
<gene>
    <name evidence="1" type="ORF">UY3_19261</name>
</gene>
<organism evidence="1 2">
    <name type="scientific">Chelonia mydas</name>
    <name type="common">Green sea-turtle</name>
    <name type="synonym">Chelonia agassizi</name>
    <dbReference type="NCBI Taxonomy" id="8469"/>
    <lineage>
        <taxon>Eukaryota</taxon>
        <taxon>Metazoa</taxon>
        <taxon>Chordata</taxon>
        <taxon>Craniata</taxon>
        <taxon>Vertebrata</taxon>
        <taxon>Euteleostomi</taxon>
        <taxon>Archelosauria</taxon>
        <taxon>Testudinata</taxon>
        <taxon>Testudines</taxon>
        <taxon>Cryptodira</taxon>
        <taxon>Durocryptodira</taxon>
        <taxon>Americhelydia</taxon>
        <taxon>Chelonioidea</taxon>
        <taxon>Cheloniidae</taxon>
        <taxon>Chelonia</taxon>
    </lineage>
</organism>
<name>M7AH72_CHEMY</name>
<protein>
    <submittedName>
        <fullName evidence="1">Uncharacterized protein</fullName>
    </submittedName>
</protein>
<keyword evidence="2" id="KW-1185">Reference proteome</keyword>
<proteinExistence type="predicted"/>
<evidence type="ECO:0000313" key="2">
    <source>
        <dbReference type="Proteomes" id="UP000031443"/>
    </source>
</evidence>
<dbReference type="EMBL" id="KB608877">
    <property type="protein sequence ID" value="EMP23679.1"/>
    <property type="molecule type" value="Genomic_DNA"/>
</dbReference>
<evidence type="ECO:0000313" key="1">
    <source>
        <dbReference type="EMBL" id="EMP23679.1"/>
    </source>
</evidence>
<sequence length="91" mass="10046">MNFHRSVSLQSDAEGFTVRGWQLSTAGLMLSGDAPGNGRTHLKAVPHSQSHIEQPLPFQNLCYNLYEYRVKLCSCNSLDISGVTAGEEQIH</sequence>
<reference evidence="2" key="1">
    <citation type="journal article" date="2013" name="Nat. Genet.">
        <title>The draft genomes of soft-shell turtle and green sea turtle yield insights into the development and evolution of the turtle-specific body plan.</title>
        <authorList>
            <person name="Wang Z."/>
            <person name="Pascual-Anaya J."/>
            <person name="Zadissa A."/>
            <person name="Li W."/>
            <person name="Niimura Y."/>
            <person name="Huang Z."/>
            <person name="Li C."/>
            <person name="White S."/>
            <person name="Xiong Z."/>
            <person name="Fang D."/>
            <person name="Wang B."/>
            <person name="Ming Y."/>
            <person name="Chen Y."/>
            <person name="Zheng Y."/>
            <person name="Kuraku S."/>
            <person name="Pignatelli M."/>
            <person name="Herrero J."/>
            <person name="Beal K."/>
            <person name="Nozawa M."/>
            <person name="Li Q."/>
            <person name="Wang J."/>
            <person name="Zhang H."/>
            <person name="Yu L."/>
            <person name="Shigenobu S."/>
            <person name="Wang J."/>
            <person name="Liu J."/>
            <person name="Flicek P."/>
            <person name="Searle S."/>
            <person name="Wang J."/>
            <person name="Kuratani S."/>
            <person name="Yin Y."/>
            <person name="Aken B."/>
            <person name="Zhang G."/>
            <person name="Irie N."/>
        </authorList>
    </citation>
    <scope>NUCLEOTIDE SEQUENCE [LARGE SCALE GENOMIC DNA]</scope>
</reference>
<dbReference type="AlphaFoldDB" id="M7AH72"/>